<dbReference type="eggNOG" id="COG5519">
    <property type="taxonomic scope" value="Bacteria"/>
</dbReference>
<dbReference type="Proteomes" id="UP000001916">
    <property type="component" value="Chromosome"/>
</dbReference>
<feature type="domain" description="DNA primase/polymerase bifunctional N-terminal" evidence="1">
    <location>
        <begin position="8"/>
        <end position="165"/>
    </location>
</feature>
<dbReference type="KEGG" id="msv:Mesil_1346"/>
<protein>
    <submittedName>
        <fullName evidence="2">Bifunctional DNA primase/polymerase</fullName>
    </submittedName>
</protein>
<evidence type="ECO:0000259" key="1">
    <source>
        <dbReference type="SMART" id="SM00943"/>
    </source>
</evidence>
<dbReference type="EMBL" id="CP002042">
    <property type="protein sequence ID" value="ADH63239.1"/>
    <property type="molecule type" value="Genomic_DNA"/>
</dbReference>
<evidence type="ECO:0000313" key="2">
    <source>
        <dbReference type="EMBL" id="ADH63239.1"/>
    </source>
</evidence>
<dbReference type="AlphaFoldDB" id="D7BEJ6"/>
<keyword evidence="3" id="KW-1185">Reference proteome</keyword>
<gene>
    <name evidence="2" type="ordered locus">Mesil_1346</name>
</gene>
<sequence>MHSSMTAALEYASMGYPVLPVESESKRPIAYLAPHGLHSASTNPRIISAWYRLEPTANVAVVPPAGVVILDLDSRASWESLTRSFPALLEAPHSHTPRGGTHCYLRVPSGVALRACSTGSLPAFEVKRSGLAYVLEAPSRTERGAYSWAVPLRRPSELPLMPYAILARLRVLVTKPVQADRLSDTALRARLEQAAHQVRHAAPGSRHVTLIRQAARVGSLLPRGLDASSARDALLRAALDAGLPRHEAEAAIRWGLERGKDTPALVRELPPRLRLWINRRERLEVRREG</sequence>
<name>D7BEJ6_ALLS1</name>
<accession>D7BEJ6</accession>
<evidence type="ECO:0000313" key="3">
    <source>
        <dbReference type="Proteomes" id="UP000001916"/>
    </source>
</evidence>
<dbReference type="HOGENOM" id="CLU_057861_0_0_0"/>
<dbReference type="SMART" id="SM00943">
    <property type="entry name" value="Prim-Pol"/>
    <property type="match status" value="1"/>
</dbReference>
<proteinExistence type="predicted"/>
<dbReference type="STRING" id="526227.Mesil_1346"/>
<dbReference type="RefSeq" id="WP_013157809.1">
    <property type="nucleotide sequence ID" value="NC_014212.1"/>
</dbReference>
<dbReference type="Pfam" id="PF09250">
    <property type="entry name" value="Prim-Pol"/>
    <property type="match status" value="1"/>
</dbReference>
<dbReference type="InterPro" id="IPR015330">
    <property type="entry name" value="DNA_primase/pol_bifunc_N"/>
</dbReference>
<organism evidence="2 3">
    <name type="scientific">Allomeiothermus silvanus (strain ATCC 700542 / DSM 9946 / NBRC 106475 / NCIMB 13440 / VI-R2)</name>
    <name type="common">Thermus silvanus</name>
    <dbReference type="NCBI Taxonomy" id="526227"/>
    <lineage>
        <taxon>Bacteria</taxon>
        <taxon>Thermotogati</taxon>
        <taxon>Deinococcota</taxon>
        <taxon>Deinococci</taxon>
        <taxon>Thermales</taxon>
        <taxon>Thermaceae</taxon>
        <taxon>Allomeiothermus</taxon>
    </lineage>
</organism>
<dbReference type="SUPFAM" id="SSF56747">
    <property type="entry name" value="Prim-pol domain"/>
    <property type="match status" value="1"/>
</dbReference>
<reference evidence="2 3" key="1">
    <citation type="journal article" date="2010" name="Stand. Genomic Sci.">
        <title>Complete genome sequence of Meiothermus silvanus type strain (VI-R2).</title>
        <authorList>
            <person name="Sikorski J."/>
            <person name="Tindall B.J."/>
            <person name="Lowry S."/>
            <person name="Lucas S."/>
            <person name="Nolan M."/>
            <person name="Copeland A."/>
            <person name="Glavina Del Rio T."/>
            <person name="Tice H."/>
            <person name="Cheng J.F."/>
            <person name="Han C."/>
            <person name="Pitluck S."/>
            <person name="Liolios K."/>
            <person name="Ivanova N."/>
            <person name="Mavromatis K."/>
            <person name="Mikhailova N."/>
            <person name="Pati A."/>
            <person name="Goodwin L."/>
            <person name="Chen A."/>
            <person name="Palaniappan K."/>
            <person name="Land M."/>
            <person name="Hauser L."/>
            <person name="Chang Y.J."/>
            <person name="Jeffries C.D."/>
            <person name="Rohde M."/>
            <person name="Goker M."/>
            <person name="Woyke T."/>
            <person name="Bristow J."/>
            <person name="Eisen J.A."/>
            <person name="Markowitz V."/>
            <person name="Hugenholtz P."/>
            <person name="Kyrpides N.C."/>
            <person name="Klenk H.P."/>
            <person name="Lapidus A."/>
        </authorList>
    </citation>
    <scope>NUCLEOTIDE SEQUENCE [LARGE SCALE GENOMIC DNA]</scope>
    <source>
        <strain evidence="3">ATCC 700542 / DSM 9946 / VI-R2</strain>
    </source>
</reference>